<feature type="transmembrane region" description="Helical" evidence="8">
    <location>
        <begin position="297"/>
        <end position="318"/>
    </location>
</feature>
<feature type="transmembrane region" description="Helical" evidence="8">
    <location>
        <begin position="95"/>
        <end position="116"/>
    </location>
</feature>
<dbReference type="InterPro" id="IPR017475">
    <property type="entry name" value="EPS_sugar_tfrase"/>
</dbReference>
<dbReference type="GO" id="GO:0089702">
    <property type="term" value="F:undecaprenyl-phosphate glucose phosphotransferase activity"/>
    <property type="evidence" value="ECO:0007669"/>
    <property type="project" value="UniProtKB-EC"/>
</dbReference>
<dbReference type="PANTHER" id="PTHR30576:SF21">
    <property type="entry name" value="UDP-GLUCOSE:UNDECAPRENYL-PHOSPHATE GLUCOSE-1-PHOSPHATE TRANSFERASE"/>
    <property type="match status" value="1"/>
</dbReference>
<dbReference type="PANTHER" id="PTHR30576">
    <property type="entry name" value="COLANIC BIOSYNTHESIS UDP-GLUCOSE LIPID CARRIER TRANSFERASE"/>
    <property type="match status" value="1"/>
</dbReference>
<evidence type="ECO:0000259" key="9">
    <source>
        <dbReference type="Pfam" id="PF02397"/>
    </source>
</evidence>
<dbReference type="NCBIfam" id="TIGR03025">
    <property type="entry name" value="EPS_sugtrans"/>
    <property type="match status" value="1"/>
</dbReference>
<protein>
    <submittedName>
        <fullName evidence="10">Undecaprenyl-phosphate glucose phosphotransferase</fullName>
        <ecNumber evidence="10">2.7.8.31</ecNumber>
    </submittedName>
</protein>
<keyword evidence="11" id="KW-1185">Reference proteome</keyword>
<dbReference type="InterPro" id="IPR003362">
    <property type="entry name" value="Bact_transf"/>
</dbReference>
<evidence type="ECO:0000256" key="8">
    <source>
        <dbReference type="SAM" id="Phobius"/>
    </source>
</evidence>
<comment type="caution">
    <text evidence="10">The sequence shown here is derived from an EMBL/GenBank/DDBJ whole genome shotgun (WGS) entry which is preliminary data.</text>
</comment>
<proteinExistence type="inferred from homology"/>
<evidence type="ECO:0000313" key="10">
    <source>
        <dbReference type="EMBL" id="MFC5292358.1"/>
    </source>
</evidence>
<dbReference type="InterPro" id="IPR017473">
    <property type="entry name" value="Undecaprenyl-P_gluc_Ptfrase"/>
</dbReference>
<keyword evidence="6 8" id="KW-0472">Membrane</keyword>
<feature type="transmembrane region" description="Helical" evidence="8">
    <location>
        <begin position="65"/>
        <end position="83"/>
    </location>
</feature>
<feature type="transmembrane region" description="Helical" evidence="8">
    <location>
        <begin position="24"/>
        <end position="45"/>
    </location>
</feature>
<name>A0ABW0EYM6_9HYPH</name>
<dbReference type="RefSeq" id="WP_260347602.1">
    <property type="nucleotide sequence ID" value="NZ_JAOAOS010000001.1"/>
</dbReference>
<feature type="transmembrane region" description="Helical" evidence="8">
    <location>
        <begin position="128"/>
        <end position="150"/>
    </location>
</feature>
<feature type="domain" description="Bacterial sugar transferase" evidence="9">
    <location>
        <begin position="292"/>
        <end position="473"/>
    </location>
</feature>
<dbReference type="EC" id="2.7.8.31" evidence="10"/>
<keyword evidence="5 8" id="KW-1133">Transmembrane helix</keyword>
<dbReference type="Proteomes" id="UP001595976">
    <property type="component" value="Unassembled WGS sequence"/>
</dbReference>
<keyword evidence="7" id="KW-0270">Exopolysaccharide synthesis</keyword>
<comment type="subcellular location">
    <subcellularLocation>
        <location evidence="1">Membrane</location>
        <topology evidence="1">Multi-pass membrane protein</topology>
    </subcellularLocation>
</comment>
<comment type="similarity">
    <text evidence="2">Belongs to the bacterial sugar transferase family.</text>
</comment>
<keyword evidence="3 10" id="KW-0808">Transferase</keyword>
<evidence type="ECO:0000256" key="4">
    <source>
        <dbReference type="ARBA" id="ARBA00022692"/>
    </source>
</evidence>
<evidence type="ECO:0000313" key="11">
    <source>
        <dbReference type="Proteomes" id="UP001595976"/>
    </source>
</evidence>
<dbReference type="NCBIfam" id="TIGR03023">
    <property type="entry name" value="WcaJ_sugtrans"/>
    <property type="match status" value="1"/>
</dbReference>
<evidence type="ECO:0000256" key="3">
    <source>
        <dbReference type="ARBA" id="ARBA00022679"/>
    </source>
</evidence>
<evidence type="ECO:0000256" key="7">
    <source>
        <dbReference type="ARBA" id="ARBA00023169"/>
    </source>
</evidence>
<evidence type="ECO:0000256" key="6">
    <source>
        <dbReference type="ARBA" id="ARBA00023136"/>
    </source>
</evidence>
<gene>
    <name evidence="10" type="ORF">ACFPK2_05055</name>
</gene>
<organism evidence="10 11">
    <name type="scientific">Bosea minatitlanensis</name>
    <dbReference type="NCBI Taxonomy" id="128782"/>
    <lineage>
        <taxon>Bacteria</taxon>
        <taxon>Pseudomonadati</taxon>
        <taxon>Pseudomonadota</taxon>
        <taxon>Alphaproteobacteria</taxon>
        <taxon>Hyphomicrobiales</taxon>
        <taxon>Boseaceae</taxon>
        <taxon>Bosea</taxon>
    </lineage>
</organism>
<sequence>MSVDHLGRVALARPRRKAGHWRHWLGPATALCDIAVVAGLAYAATVANDLVHYGVLRWDGPARELAGMLAALFLFVNLMRGRYRIERYLSPRGQLTAAFSAWNITLVAFLVLLFLAKIAEHYSRAAILATYLAGIPAVALFRSAIAALVASGNRSGRLTAERIFLIGREKEVMAFVSRAKPWNAGTAIVDLAFLQPTPAGRDPRAALAADLAAAAASCRAKRPDAVFIAVPWSEHETIEACVDAFMTMPVAIHLAPERIMSRFERPHVVSAGGLPSLRLTRAPLSPAEIACKRGFDILAASLALVLLAPLLLLIALAIRLDSPGPVLFRQRRHGFNQETFRIFKFRSMTTTEDGAVIAQARRNDPRVTAVGRVLRRYNLDELPQLLNVLAGDMSLVGPRPHALAHDREFQRKIALYARRHNVKPGITGWAQVNGLRGETDTDEKMADRVAHDLWYIDHWSFSLDLLILFRTLFSPKAFRNAV</sequence>
<evidence type="ECO:0000256" key="1">
    <source>
        <dbReference type="ARBA" id="ARBA00004141"/>
    </source>
</evidence>
<dbReference type="Pfam" id="PF02397">
    <property type="entry name" value="Bac_transf"/>
    <property type="match status" value="1"/>
</dbReference>
<accession>A0ABW0EYM6</accession>
<dbReference type="EMBL" id="JBHSLI010000001">
    <property type="protein sequence ID" value="MFC5292358.1"/>
    <property type="molecule type" value="Genomic_DNA"/>
</dbReference>
<keyword evidence="4 8" id="KW-0812">Transmembrane</keyword>
<evidence type="ECO:0000256" key="2">
    <source>
        <dbReference type="ARBA" id="ARBA00006464"/>
    </source>
</evidence>
<dbReference type="Pfam" id="PF13727">
    <property type="entry name" value="CoA_binding_3"/>
    <property type="match status" value="1"/>
</dbReference>
<evidence type="ECO:0000256" key="5">
    <source>
        <dbReference type="ARBA" id="ARBA00022989"/>
    </source>
</evidence>
<reference evidence="11" key="1">
    <citation type="journal article" date="2019" name="Int. J. Syst. Evol. Microbiol.">
        <title>The Global Catalogue of Microorganisms (GCM) 10K type strain sequencing project: providing services to taxonomists for standard genome sequencing and annotation.</title>
        <authorList>
            <consortium name="The Broad Institute Genomics Platform"/>
            <consortium name="The Broad Institute Genome Sequencing Center for Infectious Disease"/>
            <person name="Wu L."/>
            <person name="Ma J."/>
        </authorList>
    </citation>
    <scope>NUCLEOTIDE SEQUENCE [LARGE SCALE GENOMIC DNA]</scope>
    <source>
        <strain evidence="11">CGMCC 1.15643</strain>
    </source>
</reference>